<organism evidence="1 2">
    <name type="scientific">Brenneria corticis</name>
    <dbReference type="NCBI Taxonomy" id="2173106"/>
    <lineage>
        <taxon>Bacteria</taxon>
        <taxon>Pseudomonadati</taxon>
        <taxon>Pseudomonadota</taxon>
        <taxon>Gammaproteobacteria</taxon>
        <taxon>Enterobacterales</taxon>
        <taxon>Pectobacteriaceae</taxon>
        <taxon>Brenneria</taxon>
    </lineage>
</organism>
<accession>A0A2U1TKY6</accession>
<dbReference type="InterPro" id="IPR036890">
    <property type="entry name" value="HATPase_C_sf"/>
</dbReference>
<dbReference type="AlphaFoldDB" id="A0A2U1TKY6"/>
<dbReference type="Gene3D" id="3.30.565.10">
    <property type="entry name" value="Histidine kinase-like ATPase, C-terminal domain"/>
    <property type="match status" value="1"/>
</dbReference>
<gene>
    <name evidence="1" type="ORF">DDT56_22595</name>
</gene>
<reference evidence="1 2" key="1">
    <citation type="submission" date="2018-04" db="EMBL/GenBank/DDBJ databases">
        <title>Brenneria corticis sp.nov.</title>
        <authorList>
            <person name="Li Y."/>
        </authorList>
    </citation>
    <scope>NUCLEOTIDE SEQUENCE [LARGE SCALE GENOMIC DNA]</scope>
    <source>
        <strain evidence="1 2">CFCC 11842</strain>
    </source>
</reference>
<dbReference type="EMBL" id="QDKH01000041">
    <property type="protein sequence ID" value="PWC10071.1"/>
    <property type="molecule type" value="Genomic_DNA"/>
</dbReference>
<sequence length="654" mass="74966">MKNIDVILGKDHLEDISSAKPISAIKEIIWNSFDSKSLEVKVLFQKCQNTNTIEKVIIQDQGEGIPHNNVSSLFGSLGESWKKSAKKNGDRSLHGQFGKGRFKAFSLGEIVIWSTCIEDKGKYFKYSIKGNANNIQRFEISEPSETSESIKGTQVEILNLAKQASSLATDSSKESITKEYALYLTEYPHKKLFYNDSYITPSDVWLDKKEYNLGDIEIGSEVENVSVSIIEWKFKTPREIHYCDENGFSLFNENAGKLVRSYGVDFTVYIKSPFIKKKFEEHVLSLGSLESGIKELKDKVIDLCRKHFVNKEFLQKTKIVDEWKEQNIYPYENTPQPGSVEEAEQKVFNILAVNVESYLTSFNKSNNSVKKFTFKLLSQALKDNPNSVRKILSEVLVMNSDDQDSMAKLLEKTTLPNIIKASQVVSDRLNFLTGLEQLLFDDKTKKKLLERDQLHKLLENEAWIFREDFNLSRSENTLNQVLQFHADKMGITYDAELPVVREDGTRGRVDLLLSKARQPREGELEHLVVELKRPTQKIDLSVINQVESYAYAVSNDGRFDKQNTKWIFIAVSNEIAPLVQDKISQDNSPYGQLYSKGNVSIWIYTWGELIGQARSRLMFFSNLLDIDINRESATSYLKETYAKFIPTEFNELEF</sequence>
<dbReference type="GO" id="GO:0005524">
    <property type="term" value="F:ATP binding"/>
    <property type="evidence" value="ECO:0007669"/>
    <property type="project" value="UniProtKB-KW"/>
</dbReference>
<evidence type="ECO:0000313" key="2">
    <source>
        <dbReference type="Proteomes" id="UP000296159"/>
    </source>
</evidence>
<evidence type="ECO:0000313" key="1">
    <source>
        <dbReference type="EMBL" id="PWC10071.1"/>
    </source>
</evidence>
<name>A0A2U1TKY6_9GAMM</name>
<keyword evidence="1" id="KW-0067">ATP-binding</keyword>
<keyword evidence="1" id="KW-0547">Nucleotide-binding</keyword>
<protein>
    <submittedName>
        <fullName evidence="1">ATP-binding protein</fullName>
    </submittedName>
</protein>
<dbReference type="Proteomes" id="UP000296159">
    <property type="component" value="Unassembled WGS sequence"/>
</dbReference>
<proteinExistence type="predicted"/>
<keyword evidence="2" id="KW-1185">Reference proteome</keyword>
<dbReference type="Pfam" id="PF13589">
    <property type="entry name" value="HATPase_c_3"/>
    <property type="match status" value="1"/>
</dbReference>
<dbReference type="SUPFAM" id="SSF55874">
    <property type="entry name" value="ATPase domain of HSP90 chaperone/DNA topoisomerase II/histidine kinase"/>
    <property type="match status" value="1"/>
</dbReference>
<comment type="caution">
    <text evidence="1">The sequence shown here is derived from an EMBL/GenBank/DDBJ whole genome shotgun (WGS) entry which is preliminary data.</text>
</comment>
<dbReference type="RefSeq" id="WP_136168613.1">
    <property type="nucleotide sequence ID" value="NZ_KZ819103.1"/>
</dbReference>